<dbReference type="GO" id="GO:0005524">
    <property type="term" value="F:ATP binding"/>
    <property type="evidence" value="ECO:0007669"/>
    <property type="project" value="InterPro"/>
</dbReference>
<dbReference type="Gene3D" id="3.40.50.300">
    <property type="entry name" value="P-loop containing nucleotide triphosphate hydrolases"/>
    <property type="match status" value="1"/>
</dbReference>
<protein>
    <submittedName>
        <fullName evidence="2">HPr kinase/phosphorylase</fullName>
    </submittedName>
</protein>
<keyword evidence="2" id="KW-0808">Transferase</keyword>
<evidence type="ECO:0000313" key="2">
    <source>
        <dbReference type="EMBL" id="NGO65170.1"/>
    </source>
</evidence>
<keyword evidence="2" id="KW-0418">Kinase</keyword>
<dbReference type="GO" id="GO:0000155">
    <property type="term" value="F:phosphorelay sensor kinase activity"/>
    <property type="evidence" value="ECO:0007669"/>
    <property type="project" value="InterPro"/>
</dbReference>
<dbReference type="GO" id="GO:0006109">
    <property type="term" value="P:regulation of carbohydrate metabolic process"/>
    <property type="evidence" value="ECO:0007669"/>
    <property type="project" value="InterPro"/>
</dbReference>
<dbReference type="AlphaFoldDB" id="A0A6M1S7F9"/>
<name>A0A6M1S7F9_9HYPH</name>
<organism evidence="2 3">
    <name type="scientific">Rhizobium daejeonense</name>
    <dbReference type="NCBI Taxonomy" id="240521"/>
    <lineage>
        <taxon>Bacteria</taxon>
        <taxon>Pseudomonadati</taxon>
        <taxon>Pseudomonadota</taxon>
        <taxon>Alphaproteobacteria</taxon>
        <taxon>Hyphomicrobiales</taxon>
        <taxon>Rhizobiaceae</taxon>
        <taxon>Rhizobium/Agrobacterium group</taxon>
        <taxon>Rhizobium</taxon>
    </lineage>
</organism>
<feature type="domain" description="HPr kinase/phosphorylase C-terminal" evidence="1">
    <location>
        <begin position="7"/>
        <end position="92"/>
    </location>
</feature>
<keyword evidence="3" id="KW-1185">Reference proteome</keyword>
<dbReference type="EMBL" id="JAAKZH010000005">
    <property type="protein sequence ID" value="NGO65170.1"/>
    <property type="molecule type" value="Genomic_DNA"/>
</dbReference>
<comment type="caution">
    <text evidence="2">The sequence shown here is derived from an EMBL/GenBank/DDBJ whole genome shotgun (WGS) entry which is preliminary data.</text>
</comment>
<dbReference type="RefSeq" id="WP_163902458.1">
    <property type="nucleotide sequence ID" value="NZ_CP048427.1"/>
</dbReference>
<accession>A0A6M1S7F9</accession>
<dbReference type="InterPro" id="IPR011104">
    <property type="entry name" value="Hpr_kin/Pase_C"/>
</dbReference>
<dbReference type="InterPro" id="IPR027417">
    <property type="entry name" value="P-loop_NTPase"/>
</dbReference>
<evidence type="ECO:0000313" key="3">
    <source>
        <dbReference type="Proteomes" id="UP000477849"/>
    </source>
</evidence>
<gene>
    <name evidence="2" type="ORF">G6N76_15985</name>
</gene>
<dbReference type="Pfam" id="PF07475">
    <property type="entry name" value="Hpr_kinase_C"/>
    <property type="match status" value="1"/>
</dbReference>
<sequence>MTADWTAESNVHGTAIVVGTTGLIFLGPSGAGKSALAFYCMAEARLAGDFAALISDDQVFVSRHGTNVLARRPETIRGLLELRHAGIVRVENVPRALLHYAILLGQDGERLPPEHETATLTAEITLPALRMPTGARMPFAFIKALIATEVATRPT</sequence>
<dbReference type="SUPFAM" id="SSF53795">
    <property type="entry name" value="PEP carboxykinase-like"/>
    <property type="match status" value="1"/>
</dbReference>
<proteinExistence type="predicted"/>
<dbReference type="Proteomes" id="UP000477849">
    <property type="component" value="Unassembled WGS sequence"/>
</dbReference>
<evidence type="ECO:0000259" key="1">
    <source>
        <dbReference type="Pfam" id="PF07475"/>
    </source>
</evidence>
<reference evidence="2 3" key="1">
    <citation type="submission" date="2020-02" db="EMBL/GenBank/DDBJ databases">
        <title>Genome sequence of the type strain CCBAU10050 of Rhizobium daejeonense.</title>
        <authorList>
            <person name="Gao J."/>
            <person name="Sun J."/>
        </authorList>
    </citation>
    <scope>NUCLEOTIDE SEQUENCE [LARGE SCALE GENOMIC DNA]</scope>
    <source>
        <strain evidence="2 3">CCBAU10050</strain>
    </source>
</reference>